<accession>A0A918KAG5</accession>
<dbReference type="PANTHER" id="PTHR47245:SF2">
    <property type="entry name" value="PEPTIDYL-PROLYL CIS-TRANS ISOMERASE HP_0175-RELATED"/>
    <property type="match status" value="1"/>
</dbReference>
<evidence type="ECO:0000256" key="2">
    <source>
        <dbReference type="ARBA" id="ARBA00007656"/>
    </source>
</evidence>
<organism evidence="7 8">
    <name type="scientific">Saccharospirillum salsuginis</name>
    <dbReference type="NCBI Taxonomy" id="418750"/>
    <lineage>
        <taxon>Bacteria</taxon>
        <taxon>Pseudomonadati</taxon>
        <taxon>Pseudomonadota</taxon>
        <taxon>Gammaproteobacteria</taxon>
        <taxon>Oceanospirillales</taxon>
        <taxon>Saccharospirillaceae</taxon>
        <taxon>Saccharospirillum</taxon>
    </lineage>
</organism>
<dbReference type="InterPro" id="IPR000297">
    <property type="entry name" value="PPIase_PpiC"/>
</dbReference>
<dbReference type="AlphaFoldDB" id="A0A918KAG5"/>
<dbReference type="PROSITE" id="PS50198">
    <property type="entry name" value="PPIC_PPIASE_2"/>
    <property type="match status" value="1"/>
</dbReference>
<dbReference type="SUPFAM" id="SSF54534">
    <property type="entry name" value="FKBP-like"/>
    <property type="match status" value="1"/>
</dbReference>
<keyword evidence="8" id="KW-1185">Reference proteome</keyword>
<evidence type="ECO:0000256" key="1">
    <source>
        <dbReference type="ARBA" id="ARBA00000971"/>
    </source>
</evidence>
<evidence type="ECO:0000256" key="4">
    <source>
        <dbReference type="ARBA" id="ARBA00023110"/>
    </source>
</evidence>
<sequence>MDLKAVKYLSVLFLVACSSEDKLATIGQEEITRQQFEAHLEFKRIDPSDTERVQQTRDQYLERKTLAQAVLEGDLIDDSALQAEFEEFRTQMIINRYLSNYLDETVDETALNNYYNSNPSEFQVKQAHVAHIVFRTHNAMTEAEQQAAQQKARNAQAQLMKGESFETVAESLSEDLQSGPQGGDLGWITENAIDPAFAKAAFSLEAKSVSDIVKTQYGYHLIKLVEPVRTQTLPFDQVKGDIRYRLRNRARAAEVERLKSTLDVSINE</sequence>
<dbReference type="Proteomes" id="UP000626148">
    <property type="component" value="Unassembled WGS sequence"/>
</dbReference>
<evidence type="ECO:0000313" key="7">
    <source>
        <dbReference type="EMBL" id="GGX56090.1"/>
    </source>
</evidence>
<dbReference type="InterPro" id="IPR027304">
    <property type="entry name" value="Trigger_fact/SurA_dom_sf"/>
</dbReference>
<gene>
    <name evidence="7" type="ORF">GCM10007392_24850</name>
</gene>
<proteinExistence type="inferred from homology"/>
<evidence type="ECO:0000256" key="5">
    <source>
        <dbReference type="PROSITE-ProRule" id="PRU00278"/>
    </source>
</evidence>
<keyword evidence="5 7" id="KW-0413">Isomerase</keyword>
<dbReference type="InterPro" id="IPR023058">
    <property type="entry name" value="PPIase_PpiC_CS"/>
</dbReference>
<dbReference type="InterPro" id="IPR050245">
    <property type="entry name" value="PrsA_foldase"/>
</dbReference>
<evidence type="ECO:0000259" key="6">
    <source>
        <dbReference type="PROSITE" id="PS50198"/>
    </source>
</evidence>
<name>A0A918KAG5_9GAMM</name>
<evidence type="ECO:0000313" key="8">
    <source>
        <dbReference type="Proteomes" id="UP000626148"/>
    </source>
</evidence>
<dbReference type="Gene3D" id="3.10.50.40">
    <property type="match status" value="1"/>
</dbReference>
<dbReference type="PANTHER" id="PTHR47245">
    <property type="entry name" value="PEPTIDYLPROLYL ISOMERASE"/>
    <property type="match status" value="1"/>
</dbReference>
<dbReference type="Pfam" id="PF00639">
    <property type="entry name" value="Rotamase"/>
    <property type="match status" value="1"/>
</dbReference>
<evidence type="ECO:0000256" key="3">
    <source>
        <dbReference type="ARBA" id="ARBA00013194"/>
    </source>
</evidence>
<dbReference type="PROSITE" id="PS01096">
    <property type="entry name" value="PPIC_PPIASE_1"/>
    <property type="match status" value="1"/>
</dbReference>
<protein>
    <recommendedName>
        <fullName evidence="3">peptidylprolyl isomerase</fullName>
        <ecNumber evidence="3">5.2.1.8</ecNumber>
    </recommendedName>
</protein>
<keyword evidence="4 5" id="KW-0697">Rotamase</keyword>
<dbReference type="SUPFAM" id="SSF109998">
    <property type="entry name" value="Triger factor/SurA peptide-binding domain-like"/>
    <property type="match status" value="1"/>
</dbReference>
<comment type="catalytic activity">
    <reaction evidence="1">
        <text>[protein]-peptidylproline (omega=180) = [protein]-peptidylproline (omega=0)</text>
        <dbReference type="Rhea" id="RHEA:16237"/>
        <dbReference type="Rhea" id="RHEA-COMP:10747"/>
        <dbReference type="Rhea" id="RHEA-COMP:10748"/>
        <dbReference type="ChEBI" id="CHEBI:83833"/>
        <dbReference type="ChEBI" id="CHEBI:83834"/>
        <dbReference type="EC" id="5.2.1.8"/>
    </reaction>
</comment>
<dbReference type="InterPro" id="IPR046357">
    <property type="entry name" value="PPIase_dom_sf"/>
</dbReference>
<dbReference type="GO" id="GO:0003755">
    <property type="term" value="F:peptidyl-prolyl cis-trans isomerase activity"/>
    <property type="evidence" value="ECO:0007669"/>
    <property type="project" value="UniProtKB-KW"/>
</dbReference>
<dbReference type="EC" id="5.2.1.8" evidence="3"/>
<reference evidence="7" key="1">
    <citation type="journal article" date="2014" name="Int. J. Syst. Evol. Microbiol.">
        <title>Complete genome sequence of Corynebacterium casei LMG S-19264T (=DSM 44701T), isolated from a smear-ripened cheese.</title>
        <authorList>
            <consortium name="US DOE Joint Genome Institute (JGI-PGF)"/>
            <person name="Walter F."/>
            <person name="Albersmeier A."/>
            <person name="Kalinowski J."/>
            <person name="Ruckert C."/>
        </authorList>
    </citation>
    <scope>NUCLEOTIDE SEQUENCE</scope>
    <source>
        <strain evidence="7">KCTC 22169</strain>
    </source>
</reference>
<reference evidence="7" key="2">
    <citation type="submission" date="2020-09" db="EMBL/GenBank/DDBJ databases">
        <authorList>
            <person name="Sun Q."/>
            <person name="Kim S."/>
        </authorList>
    </citation>
    <scope>NUCLEOTIDE SEQUENCE</scope>
    <source>
        <strain evidence="7">KCTC 22169</strain>
    </source>
</reference>
<comment type="caution">
    <text evidence="7">The sequence shown here is derived from an EMBL/GenBank/DDBJ whole genome shotgun (WGS) entry which is preliminary data.</text>
</comment>
<dbReference type="RefSeq" id="WP_189609022.1">
    <property type="nucleotide sequence ID" value="NZ_BMXR01000005.1"/>
</dbReference>
<comment type="similarity">
    <text evidence="2">Belongs to the PpiC/parvulin rotamase family.</text>
</comment>
<feature type="domain" description="PpiC" evidence="6">
    <location>
        <begin position="124"/>
        <end position="226"/>
    </location>
</feature>
<dbReference type="EMBL" id="BMXR01000005">
    <property type="protein sequence ID" value="GGX56090.1"/>
    <property type="molecule type" value="Genomic_DNA"/>
</dbReference>